<evidence type="ECO:0000256" key="11">
    <source>
        <dbReference type="ARBA" id="ARBA00023049"/>
    </source>
</evidence>
<accession>A0A0G4HIU7</accession>
<feature type="region of interest" description="Disordered" evidence="13">
    <location>
        <begin position="1"/>
        <end position="37"/>
    </location>
</feature>
<evidence type="ECO:0000256" key="6">
    <source>
        <dbReference type="ARBA" id="ARBA00022692"/>
    </source>
</evidence>
<proteinExistence type="inferred from homology"/>
<evidence type="ECO:0000256" key="13">
    <source>
        <dbReference type="SAM" id="MobiDB-lite"/>
    </source>
</evidence>
<evidence type="ECO:0000256" key="2">
    <source>
        <dbReference type="ARBA" id="ARBA00004651"/>
    </source>
</evidence>
<dbReference type="PhylomeDB" id="A0A0G4HIU7"/>
<keyword evidence="9" id="KW-0862">Zinc</keyword>
<keyword evidence="6 14" id="KW-0812">Transmembrane</keyword>
<dbReference type="CDD" id="cd06158">
    <property type="entry name" value="S2P-M50_like_1"/>
    <property type="match status" value="1"/>
</dbReference>
<evidence type="ECO:0000256" key="1">
    <source>
        <dbReference type="ARBA" id="ARBA00001947"/>
    </source>
</evidence>
<name>A0A0G4HIU7_9ALVE</name>
<dbReference type="GO" id="GO:0008237">
    <property type="term" value="F:metallopeptidase activity"/>
    <property type="evidence" value="ECO:0007669"/>
    <property type="project" value="UniProtKB-KW"/>
</dbReference>
<evidence type="ECO:0000256" key="9">
    <source>
        <dbReference type="ARBA" id="ARBA00022833"/>
    </source>
</evidence>
<keyword evidence="12 14" id="KW-0472">Membrane</keyword>
<dbReference type="AlphaFoldDB" id="A0A0G4HIU7"/>
<evidence type="ECO:0000256" key="10">
    <source>
        <dbReference type="ARBA" id="ARBA00022989"/>
    </source>
</evidence>
<dbReference type="EMBL" id="CDMZ01002813">
    <property type="protein sequence ID" value="CEM43992.1"/>
    <property type="molecule type" value="Genomic_DNA"/>
</dbReference>
<comment type="similarity">
    <text evidence="3">Belongs to the peptidase M50B family.</text>
</comment>
<comment type="cofactor">
    <cofactor evidence="1">
        <name>Zn(2+)</name>
        <dbReference type="ChEBI" id="CHEBI:29105"/>
    </cofactor>
</comment>
<evidence type="ECO:0000256" key="7">
    <source>
        <dbReference type="ARBA" id="ARBA00022723"/>
    </source>
</evidence>
<gene>
    <name evidence="15" type="ORF">Cvel_27974</name>
</gene>
<keyword evidence="10 14" id="KW-1133">Transmembrane helix</keyword>
<reference evidence="15" key="1">
    <citation type="submission" date="2014-11" db="EMBL/GenBank/DDBJ databases">
        <authorList>
            <person name="Otto D Thomas"/>
            <person name="Naeem Raeece"/>
        </authorList>
    </citation>
    <scope>NUCLEOTIDE SEQUENCE</scope>
</reference>
<feature type="transmembrane region" description="Helical" evidence="14">
    <location>
        <begin position="197"/>
        <end position="216"/>
    </location>
</feature>
<protein>
    <recommendedName>
        <fullName evidence="16">Peptidase M50 domain-containing protein</fullName>
    </recommendedName>
</protein>
<sequence length="305" mass="33478">MRIDENGNLIPNRPAQPYSANSRPAPPYQSVTVEGPPAEGEMRRGCRWPIHPIFIGLVVLFFGFVTLLHFVGVNKALVFAVVLTAWVISLALHEWGHAVTAYFGGDYSVVEKGYLTLDFTKYVDPVMSIGLPFLMLLVGGIPMPGGAVWIQTSSLRSKTWETAVSLAGPLANFVCCAILGVLTFTYATFVNKGSSDVVGSLALAAYFQALAVWINLIPLPPLDGWGALSVWLSDECWLKKQLQNPTHRMIATLLTFVVIWLVVQFVPPFGWVVRKTATLFGPTEYQIAVGYTRFKIPTHGFNGFG</sequence>
<feature type="transmembrane region" description="Helical" evidence="14">
    <location>
        <begin position="249"/>
        <end position="273"/>
    </location>
</feature>
<dbReference type="PANTHER" id="PTHR35864:SF1">
    <property type="entry name" value="ZINC METALLOPROTEASE YWHC-RELATED"/>
    <property type="match status" value="1"/>
</dbReference>
<evidence type="ECO:0008006" key="16">
    <source>
        <dbReference type="Google" id="ProtNLM"/>
    </source>
</evidence>
<evidence type="ECO:0000256" key="14">
    <source>
        <dbReference type="SAM" id="Phobius"/>
    </source>
</evidence>
<dbReference type="GO" id="GO:0046872">
    <property type="term" value="F:metal ion binding"/>
    <property type="evidence" value="ECO:0007669"/>
    <property type="project" value="UniProtKB-KW"/>
</dbReference>
<keyword evidence="11" id="KW-0482">Metalloprotease</keyword>
<dbReference type="VEuPathDB" id="CryptoDB:Cvel_27974"/>
<evidence type="ECO:0000256" key="5">
    <source>
        <dbReference type="ARBA" id="ARBA00022670"/>
    </source>
</evidence>
<evidence type="ECO:0000256" key="8">
    <source>
        <dbReference type="ARBA" id="ARBA00022801"/>
    </source>
</evidence>
<evidence type="ECO:0000256" key="3">
    <source>
        <dbReference type="ARBA" id="ARBA00007931"/>
    </source>
</evidence>
<keyword evidence="8" id="KW-0378">Hydrolase</keyword>
<dbReference type="InterPro" id="IPR044537">
    <property type="entry name" value="Rip2-like"/>
</dbReference>
<feature type="transmembrane region" description="Helical" evidence="14">
    <location>
        <begin position="170"/>
        <end position="190"/>
    </location>
</feature>
<comment type="subcellular location">
    <subcellularLocation>
        <location evidence="2">Cell membrane</location>
        <topology evidence="2">Multi-pass membrane protein</topology>
    </subcellularLocation>
</comment>
<dbReference type="PANTHER" id="PTHR35864">
    <property type="entry name" value="ZINC METALLOPROTEASE MJ0611-RELATED"/>
    <property type="match status" value="1"/>
</dbReference>
<dbReference type="InterPro" id="IPR052348">
    <property type="entry name" value="Metallopeptidase_M50B"/>
</dbReference>
<feature type="transmembrane region" description="Helical" evidence="14">
    <location>
        <begin position="129"/>
        <end position="150"/>
    </location>
</feature>
<keyword evidence="7" id="KW-0479">Metal-binding</keyword>
<dbReference type="GO" id="GO:0005886">
    <property type="term" value="C:plasma membrane"/>
    <property type="evidence" value="ECO:0007669"/>
    <property type="project" value="UniProtKB-SubCell"/>
</dbReference>
<evidence type="ECO:0000256" key="4">
    <source>
        <dbReference type="ARBA" id="ARBA00022475"/>
    </source>
</evidence>
<dbReference type="GO" id="GO:0006508">
    <property type="term" value="P:proteolysis"/>
    <property type="evidence" value="ECO:0007669"/>
    <property type="project" value="UniProtKB-KW"/>
</dbReference>
<evidence type="ECO:0000313" key="15">
    <source>
        <dbReference type="EMBL" id="CEM43992.1"/>
    </source>
</evidence>
<organism evidence="15">
    <name type="scientific">Chromera velia CCMP2878</name>
    <dbReference type="NCBI Taxonomy" id="1169474"/>
    <lineage>
        <taxon>Eukaryota</taxon>
        <taxon>Sar</taxon>
        <taxon>Alveolata</taxon>
        <taxon>Colpodellida</taxon>
        <taxon>Chromeraceae</taxon>
        <taxon>Chromera</taxon>
    </lineage>
</organism>
<feature type="transmembrane region" description="Helical" evidence="14">
    <location>
        <begin position="50"/>
        <end position="70"/>
    </location>
</feature>
<keyword evidence="4" id="KW-1003">Cell membrane</keyword>
<evidence type="ECO:0000256" key="12">
    <source>
        <dbReference type="ARBA" id="ARBA00023136"/>
    </source>
</evidence>
<keyword evidence="5" id="KW-0645">Protease</keyword>